<proteinExistence type="predicted"/>
<sequence>MVRWGKAADDESAGRTLEAISGLRGEIGKALREGFLELRRQNSELREELRELRRTVQDVNKDVAEHRRETEALRQELRAAEAARREAAETRSEAWTGPGAEAEPLSEAEALTEVRAEVDRADRAPLPEAATGEDTHEKRLENAAGISAAELICHRDTWAFIVEQAARNAHFRVPGEVSAGKDGAASVVVSGRSLMAILTALHAVREQGHAADPGDCALARKFYERITAVVDTVGPVGHRPQAAGRAAAETPQRVVIVIDDRPGRQASGSG</sequence>
<reference evidence="2 3" key="1">
    <citation type="journal article" date="2015" name="Antonie Van Leeuwenhoek">
        <title>Streptomyces klenkii sp. nov., isolated from deep marine sediment.</title>
        <authorList>
            <person name="Veyisoglu A."/>
            <person name="Sahin N."/>
        </authorList>
    </citation>
    <scope>NUCLEOTIDE SEQUENCE [LARGE SCALE GENOMIC DNA]</scope>
    <source>
        <strain evidence="2 3">KCTC 29202</strain>
    </source>
</reference>
<dbReference type="EMBL" id="RBAM01000037">
    <property type="protein sequence ID" value="RKN59711.1"/>
    <property type="molecule type" value="Genomic_DNA"/>
</dbReference>
<organism evidence="2 3">
    <name type="scientific">Streptomyces klenkii</name>
    <dbReference type="NCBI Taxonomy" id="1420899"/>
    <lineage>
        <taxon>Bacteria</taxon>
        <taxon>Bacillati</taxon>
        <taxon>Actinomycetota</taxon>
        <taxon>Actinomycetes</taxon>
        <taxon>Kitasatosporales</taxon>
        <taxon>Streptomycetaceae</taxon>
        <taxon>Streptomyces</taxon>
    </lineage>
</organism>
<evidence type="ECO:0000256" key="1">
    <source>
        <dbReference type="SAM" id="MobiDB-lite"/>
    </source>
</evidence>
<comment type="caution">
    <text evidence="2">The sequence shown here is derived from an EMBL/GenBank/DDBJ whole genome shotgun (WGS) entry which is preliminary data.</text>
</comment>
<dbReference type="OrthoDB" id="4082200at2"/>
<accession>A0A3B0AHG4</accession>
<dbReference type="Proteomes" id="UP000270343">
    <property type="component" value="Unassembled WGS sequence"/>
</dbReference>
<feature type="compositionally biased region" description="Basic and acidic residues" evidence="1">
    <location>
        <begin position="79"/>
        <end position="92"/>
    </location>
</feature>
<dbReference type="RefSeq" id="WP_120760079.1">
    <property type="nucleotide sequence ID" value="NZ_RBAM01000037.1"/>
</dbReference>
<feature type="compositionally biased region" description="Low complexity" evidence="1">
    <location>
        <begin position="93"/>
        <end position="107"/>
    </location>
</feature>
<evidence type="ECO:0000313" key="3">
    <source>
        <dbReference type="Proteomes" id="UP000270343"/>
    </source>
</evidence>
<protein>
    <submittedName>
        <fullName evidence="2">Uncharacterized protein</fullName>
    </submittedName>
</protein>
<feature type="region of interest" description="Disordered" evidence="1">
    <location>
        <begin position="79"/>
        <end position="107"/>
    </location>
</feature>
<name>A0A3B0AHG4_9ACTN</name>
<gene>
    <name evidence="2" type="ORF">D7231_33910</name>
</gene>
<evidence type="ECO:0000313" key="2">
    <source>
        <dbReference type="EMBL" id="RKN59711.1"/>
    </source>
</evidence>
<keyword evidence="3" id="KW-1185">Reference proteome</keyword>
<dbReference type="AlphaFoldDB" id="A0A3B0AHG4"/>